<protein>
    <submittedName>
        <fullName evidence="1">Uncharacterized protein</fullName>
    </submittedName>
</protein>
<proteinExistence type="predicted"/>
<keyword evidence="2" id="KW-1185">Reference proteome</keyword>
<organism evidence="1 2">
    <name type="scientific">Trichinella pseudospiralis</name>
    <name type="common">Parasitic roundworm</name>
    <dbReference type="NCBI Taxonomy" id="6337"/>
    <lineage>
        <taxon>Eukaryota</taxon>
        <taxon>Metazoa</taxon>
        <taxon>Ecdysozoa</taxon>
        <taxon>Nematoda</taxon>
        <taxon>Enoplea</taxon>
        <taxon>Dorylaimia</taxon>
        <taxon>Trichinellida</taxon>
        <taxon>Trichinellidae</taxon>
        <taxon>Trichinella</taxon>
    </lineage>
</organism>
<gene>
    <name evidence="1" type="ORF">T4D_15367</name>
</gene>
<accession>A0A0V1FD75</accession>
<evidence type="ECO:0000313" key="2">
    <source>
        <dbReference type="Proteomes" id="UP000054995"/>
    </source>
</evidence>
<dbReference type="EMBL" id="JYDT01000128">
    <property type="protein sequence ID" value="KRY83902.1"/>
    <property type="molecule type" value="Genomic_DNA"/>
</dbReference>
<dbReference type="AlphaFoldDB" id="A0A0V1FD75"/>
<dbReference type="Proteomes" id="UP000054995">
    <property type="component" value="Unassembled WGS sequence"/>
</dbReference>
<comment type="caution">
    <text evidence="1">The sequence shown here is derived from an EMBL/GenBank/DDBJ whole genome shotgun (WGS) entry which is preliminary data.</text>
</comment>
<sequence>MQHKWSISVKIDIWNYIYSDFHRICSTSKFYTLVGVLRLKAKIKKRKVLTIDLAYCQLLKQGHVNATHVPQMPYY</sequence>
<reference evidence="1 2" key="1">
    <citation type="submission" date="2015-01" db="EMBL/GenBank/DDBJ databases">
        <title>Evolution of Trichinella species and genotypes.</title>
        <authorList>
            <person name="Korhonen P.K."/>
            <person name="Edoardo P."/>
            <person name="Giuseppe L.R."/>
            <person name="Gasser R.B."/>
        </authorList>
    </citation>
    <scope>NUCLEOTIDE SEQUENCE [LARGE SCALE GENOMIC DNA]</scope>
    <source>
        <strain evidence="1">ISS470</strain>
    </source>
</reference>
<evidence type="ECO:0000313" key="1">
    <source>
        <dbReference type="EMBL" id="KRY83902.1"/>
    </source>
</evidence>
<name>A0A0V1FD75_TRIPS</name>